<dbReference type="EMBL" id="PFWP01000046">
    <property type="protein sequence ID" value="PJA49580.1"/>
    <property type="molecule type" value="Genomic_DNA"/>
</dbReference>
<evidence type="ECO:0000313" key="2">
    <source>
        <dbReference type="Proteomes" id="UP000230062"/>
    </source>
</evidence>
<comment type="caution">
    <text evidence="1">The sequence shown here is derived from an EMBL/GenBank/DDBJ whole genome shotgun (WGS) entry which is preliminary data.</text>
</comment>
<organism evidence="1 2">
    <name type="scientific">Candidatus Shapirobacteria bacterium CG_4_9_14_3_um_filter_39_13</name>
    <dbReference type="NCBI Taxonomy" id="1974479"/>
    <lineage>
        <taxon>Bacteria</taxon>
        <taxon>Candidatus Shapironibacteriota</taxon>
    </lineage>
</organism>
<name>A0A2M7XLN0_9BACT</name>
<proteinExistence type="predicted"/>
<dbReference type="AlphaFoldDB" id="A0A2M7XLN0"/>
<reference evidence="2" key="1">
    <citation type="submission" date="2017-09" db="EMBL/GenBank/DDBJ databases">
        <title>Depth-based differentiation of microbial function through sediment-hosted aquifers and enrichment of novel symbionts in the deep terrestrial subsurface.</title>
        <authorList>
            <person name="Probst A.J."/>
            <person name="Ladd B."/>
            <person name="Jarett J.K."/>
            <person name="Geller-Mcgrath D.E."/>
            <person name="Sieber C.M.K."/>
            <person name="Emerson J.B."/>
            <person name="Anantharaman K."/>
            <person name="Thomas B.C."/>
            <person name="Malmstrom R."/>
            <person name="Stieglmeier M."/>
            <person name="Klingl A."/>
            <person name="Woyke T."/>
            <person name="Ryan C.M."/>
            <person name="Banfield J.F."/>
        </authorList>
    </citation>
    <scope>NUCLEOTIDE SEQUENCE [LARGE SCALE GENOMIC DNA]</scope>
</reference>
<dbReference type="Proteomes" id="UP000230062">
    <property type="component" value="Unassembled WGS sequence"/>
</dbReference>
<feature type="non-terminal residue" evidence="1">
    <location>
        <position position="199"/>
    </location>
</feature>
<gene>
    <name evidence="1" type="ORF">CO169_01655</name>
</gene>
<protein>
    <submittedName>
        <fullName evidence="1">Uncharacterized protein</fullName>
    </submittedName>
</protein>
<accession>A0A2M7XLN0</accession>
<evidence type="ECO:0000313" key="1">
    <source>
        <dbReference type="EMBL" id="PJA49580.1"/>
    </source>
</evidence>
<sequence length="199" mass="22209">MNEIKVFKFLIVFLPFAFCLFISPTPLYAVTNPVSYEITVSATLGEPKLTLFGYSSPHSLVQLHGERVAEEVIADNQGYFLFDRAFLPYPNPQYPELCLNAIDTQSRISFPICLPPLPTGPFNFNIGPVLLAPTFSLEKGSFLPQEQIKAEGLTIPNSEVTVFLANDSETPRMVARQRPRLLRGGIAHAYSLPQYKIKS</sequence>